<protein>
    <submittedName>
        <fullName evidence="1">Uncharacterized protein</fullName>
    </submittedName>
</protein>
<organism evidence="1">
    <name type="scientific">Klebsiella phage vB_KpnM_Iguana_ER37</name>
    <dbReference type="NCBI Taxonomy" id="3076781"/>
    <lineage>
        <taxon>Viruses</taxon>
        <taxon>Duplodnaviria</taxon>
        <taxon>Heunggongvirae</taxon>
        <taxon>Uroviricota</taxon>
        <taxon>Caudoviricetes</taxon>
    </lineage>
</organism>
<sequence length="37" mass="4513">MFAFELPSCYCVARYARATPHDYANDFYLTRFYFYAQ</sequence>
<gene>
    <name evidence="1" type="ORF">FVZTVLPZ_CDS0210</name>
</gene>
<evidence type="ECO:0000313" key="1">
    <source>
        <dbReference type="EMBL" id="WNV45707.1"/>
    </source>
</evidence>
<proteinExistence type="predicted"/>
<accession>A0AB38Z3T1</accession>
<reference evidence="1" key="1">
    <citation type="submission" date="2023-08" db="EMBL/GenBank/DDBJ databases">
        <authorList>
            <person name="Rotman E.R."/>
            <person name="Mimee M."/>
        </authorList>
    </citation>
    <scope>NUCLEOTIDE SEQUENCE</scope>
</reference>
<dbReference type="EMBL" id="OR472445">
    <property type="protein sequence ID" value="WNV45707.1"/>
    <property type="molecule type" value="Genomic_DNA"/>
</dbReference>
<name>A0AB38Z3T1_9CAUD</name>